<organism evidence="1 2">
    <name type="scientific">Vaccinium darrowii</name>
    <dbReference type="NCBI Taxonomy" id="229202"/>
    <lineage>
        <taxon>Eukaryota</taxon>
        <taxon>Viridiplantae</taxon>
        <taxon>Streptophyta</taxon>
        <taxon>Embryophyta</taxon>
        <taxon>Tracheophyta</taxon>
        <taxon>Spermatophyta</taxon>
        <taxon>Magnoliopsida</taxon>
        <taxon>eudicotyledons</taxon>
        <taxon>Gunneridae</taxon>
        <taxon>Pentapetalae</taxon>
        <taxon>asterids</taxon>
        <taxon>Ericales</taxon>
        <taxon>Ericaceae</taxon>
        <taxon>Vaccinioideae</taxon>
        <taxon>Vaccinieae</taxon>
        <taxon>Vaccinium</taxon>
    </lineage>
</organism>
<evidence type="ECO:0000313" key="2">
    <source>
        <dbReference type="Proteomes" id="UP000828048"/>
    </source>
</evidence>
<dbReference type="Proteomes" id="UP000828048">
    <property type="component" value="Chromosome 8"/>
</dbReference>
<protein>
    <submittedName>
        <fullName evidence="1">Uncharacterized protein</fullName>
    </submittedName>
</protein>
<reference evidence="1 2" key="1">
    <citation type="journal article" date="2021" name="Hortic Res">
        <title>High-quality reference genome and annotation aids understanding of berry development for evergreen blueberry (Vaccinium darrowii).</title>
        <authorList>
            <person name="Yu J."/>
            <person name="Hulse-Kemp A.M."/>
            <person name="Babiker E."/>
            <person name="Staton M."/>
        </authorList>
    </citation>
    <scope>NUCLEOTIDE SEQUENCE [LARGE SCALE GENOMIC DNA]</scope>
    <source>
        <strain evidence="2">cv. NJ 8807/NJ 8810</strain>
        <tissue evidence="1">Young leaf</tissue>
    </source>
</reference>
<proteinExistence type="predicted"/>
<name>A0ACB7YGE2_9ERIC</name>
<keyword evidence="2" id="KW-1185">Reference proteome</keyword>
<sequence>MNEELTIHQKSRTKNLHAPLFISFEHWVPILGRVTNWKKVILKVQPILEEILKKVYTQLQGECCMRIADIGCSSGPNTFLVISEIIETLRAFSDQSQYCKASELQIYLNDLPENDFNAIFKLLPSFYKKLKKDYEEKGEDEATGPANCFIMGVPGSFYCRLFPSNNLHFVHSSYSLHWLSQVPKNLQNPRNIYISKTGPSTVFEAYLKQFQDDFSTFLRCRSMEMVVGGGMILTFVCRSGEDPTCGDSCTVWDLLTKSLLDLVSEGLIQEKDVDSFNIPIYVPYKDEVKAAIEKEESFNLETLDVFERNSDPKEDEDMQKSGKNIASDIRAITEPMLASHFGDLFDLYEKFAKHLAEHLCHQKAITITTLVVSLLKK</sequence>
<comment type="caution">
    <text evidence="1">The sequence shown here is derived from an EMBL/GenBank/DDBJ whole genome shotgun (WGS) entry which is preliminary data.</text>
</comment>
<evidence type="ECO:0000313" key="1">
    <source>
        <dbReference type="EMBL" id="KAH7852224.1"/>
    </source>
</evidence>
<gene>
    <name evidence="1" type="ORF">Vadar_022006</name>
</gene>
<dbReference type="EMBL" id="CM037158">
    <property type="protein sequence ID" value="KAH7852224.1"/>
    <property type="molecule type" value="Genomic_DNA"/>
</dbReference>
<accession>A0ACB7YGE2</accession>